<dbReference type="Pfam" id="PF03732">
    <property type="entry name" value="Retrotrans_gag"/>
    <property type="match status" value="1"/>
</dbReference>
<evidence type="ECO:0000256" key="1">
    <source>
        <dbReference type="SAM" id="MobiDB-lite"/>
    </source>
</evidence>
<evidence type="ECO:0000259" key="2">
    <source>
        <dbReference type="Pfam" id="PF03732"/>
    </source>
</evidence>
<gene>
    <name evidence="3" type="ORF">LR48_Vigan10g194600</name>
</gene>
<dbReference type="Gramene" id="KOM56054">
    <property type="protein sequence ID" value="KOM56054"/>
    <property type="gene ID" value="LR48_Vigan10g194600"/>
</dbReference>
<feature type="region of interest" description="Disordered" evidence="1">
    <location>
        <begin position="133"/>
        <end position="182"/>
    </location>
</feature>
<name>A0A0L9VMV3_PHAAN</name>
<protein>
    <recommendedName>
        <fullName evidence="2">Retrotransposon gag domain-containing protein</fullName>
    </recommendedName>
</protein>
<proteinExistence type="predicted"/>
<dbReference type="AlphaFoldDB" id="A0A0L9VMV3"/>
<accession>A0A0L9VMV3</accession>
<evidence type="ECO:0000313" key="3">
    <source>
        <dbReference type="EMBL" id="KOM56054.1"/>
    </source>
</evidence>
<sequence>MEGSVGYWVRAWKEKAKNRSWDGLKEALVIRFGTIVEQLTALRQTATVDEYVQYFKILAGQTKRVSDEQLLGYFLVGLKEDIRNQVRQHDPQEWMVAMRIAGDVEEFQRVVEQSEDKCYSPCRSGVAEWSEANHLGQSGAAKSEEFQGSEKERMAGNEEERTAGPERERTAESKREMTTGTERSYCYNYMSNGLIVKTVS</sequence>
<feature type="compositionally biased region" description="Basic and acidic residues" evidence="1">
    <location>
        <begin position="142"/>
        <end position="177"/>
    </location>
</feature>
<dbReference type="Proteomes" id="UP000053144">
    <property type="component" value="Chromosome 10"/>
</dbReference>
<reference evidence="4" key="1">
    <citation type="journal article" date="2015" name="Proc. Natl. Acad. Sci. U.S.A.">
        <title>Genome sequencing of adzuki bean (Vigna angularis) provides insight into high starch and low fat accumulation and domestication.</title>
        <authorList>
            <person name="Yang K."/>
            <person name="Tian Z."/>
            <person name="Chen C."/>
            <person name="Luo L."/>
            <person name="Zhao B."/>
            <person name="Wang Z."/>
            <person name="Yu L."/>
            <person name="Li Y."/>
            <person name="Sun Y."/>
            <person name="Li W."/>
            <person name="Chen Y."/>
            <person name="Li Y."/>
            <person name="Zhang Y."/>
            <person name="Ai D."/>
            <person name="Zhao J."/>
            <person name="Shang C."/>
            <person name="Ma Y."/>
            <person name="Wu B."/>
            <person name="Wang M."/>
            <person name="Gao L."/>
            <person name="Sun D."/>
            <person name="Zhang P."/>
            <person name="Guo F."/>
            <person name="Wang W."/>
            <person name="Li Y."/>
            <person name="Wang J."/>
            <person name="Varshney R.K."/>
            <person name="Wang J."/>
            <person name="Ling H.Q."/>
            <person name="Wan P."/>
        </authorList>
    </citation>
    <scope>NUCLEOTIDE SEQUENCE</scope>
    <source>
        <strain evidence="4">cv. Jingnong 6</strain>
    </source>
</reference>
<organism evidence="3 4">
    <name type="scientific">Phaseolus angularis</name>
    <name type="common">Azuki bean</name>
    <name type="synonym">Vigna angularis</name>
    <dbReference type="NCBI Taxonomy" id="3914"/>
    <lineage>
        <taxon>Eukaryota</taxon>
        <taxon>Viridiplantae</taxon>
        <taxon>Streptophyta</taxon>
        <taxon>Embryophyta</taxon>
        <taxon>Tracheophyta</taxon>
        <taxon>Spermatophyta</taxon>
        <taxon>Magnoliopsida</taxon>
        <taxon>eudicotyledons</taxon>
        <taxon>Gunneridae</taxon>
        <taxon>Pentapetalae</taxon>
        <taxon>rosids</taxon>
        <taxon>fabids</taxon>
        <taxon>Fabales</taxon>
        <taxon>Fabaceae</taxon>
        <taxon>Papilionoideae</taxon>
        <taxon>50 kb inversion clade</taxon>
        <taxon>NPAAA clade</taxon>
        <taxon>indigoferoid/millettioid clade</taxon>
        <taxon>Phaseoleae</taxon>
        <taxon>Vigna</taxon>
    </lineage>
</organism>
<dbReference type="EMBL" id="CM003380">
    <property type="protein sequence ID" value="KOM56054.1"/>
    <property type="molecule type" value="Genomic_DNA"/>
</dbReference>
<feature type="domain" description="Retrotransposon gag" evidence="2">
    <location>
        <begin position="7"/>
        <end position="80"/>
    </location>
</feature>
<evidence type="ECO:0000313" key="4">
    <source>
        <dbReference type="Proteomes" id="UP000053144"/>
    </source>
</evidence>
<dbReference type="InterPro" id="IPR005162">
    <property type="entry name" value="Retrotrans_gag_dom"/>
</dbReference>